<gene>
    <name evidence="3" type="ordered locus">Pyrfu_1042</name>
</gene>
<dbReference type="STRING" id="694429.Pyrfu_1042"/>
<reference evidence="3 4" key="1">
    <citation type="journal article" date="2011" name="Stand. Genomic Sci.">
        <title>Complete genome sequence of the hyperthermophilic chemolithoautotroph Pyrolobus fumarii type strain (1A).</title>
        <authorList>
            <person name="Anderson I."/>
            <person name="Goker M."/>
            <person name="Nolan M."/>
            <person name="Lucas S."/>
            <person name="Hammon N."/>
            <person name="Deshpande S."/>
            <person name="Cheng J.F."/>
            <person name="Tapia R."/>
            <person name="Han C."/>
            <person name="Goodwin L."/>
            <person name="Pitluck S."/>
            <person name="Huntemann M."/>
            <person name="Liolios K."/>
            <person name="Ivanova N."/>
            <person name="Pagani I."/>
            <person name="Mavromatis K."/>
            <person name="Ovchinikova G."/>
            <person name="Pati A."/>
            <person name="Chen A."/>
            <person name="Palaniappan K."/>
            <person name="Land M."/>
            <person name="Hauser L."/>
            <person name="Brambilla E.M."/>
            <person name="Huber H."/>
            <person name="Yasawong M."/>
            <person name="Rohde M."/>
            <person name="Spring S."/>
            <person name="Abt B."/>
            <person name="Sikorski J."/>
            <person name="Wirth R."/>
            <person name="Detter J.C."/>
            <person name="Woyke T."/>
            <person name="Bristow J."/>
            <person name="Eisen J.A."/>
            <person name="Markowitz V."/>
            <person name="Hugenholtz P."/>
            <person name="Kyrpides N.C."/>
            <person name="Klenk H.P."/>
            <person name="Lapidus A."/>
        </authorList>
    </citation>
    <scope>NUCLEOTIDE SEQUENCE [LARGE SCALE GENOMIC DNA]</scope>
    <source>
        <strain evidence="4">DSM 11204 / 1A</strain>
    </source>
</reference>
<name>G0EF13_PYRF1</name>
<dbReference type="EMBL" id="CP002838">
    <property type="protein sequence ID" value="AEM38910.1"/>
    <property type="molecule type" value="Genomic_DNA"/>
</dbReference>
<dbReference type="RefSeq" id="WP_014026587.1">
    <property type="nucleotide sequence ID" value="NC_015931.1"/>
</dbReference>
<dbReference type="eggNOG" id="arCOG11064">
    <property type="taxonomic scope" value="Archaea"/>
</dbReference>
<evidence type="ECO:0000313" key="3">
    <source>
        <dbReference type="EMBL" id="AEM38910.1"/>
    </source>
</evidence>
<sequence>MRCTTCKTAALMSLMLLLALGSAAYAASLEQLAYFATSISLALVAGDYQTAAVASTKLCLAIAEMPPGVLRNDTGLAQKLAILAAVVGGDTGIDPNRANLVYLHLVGEARLDPQVCTEGVPQAYYYNETLGNLIPPEANVTTSERAAKPQGTETPPAGSMPSYAGVAPGGEGSVTESDIEALTKLVKSLKGENITMYEPSGYTLARLVAEDILSSQGILPTKTQVNLEEVLTDLFSGGATGEQDVLKTLELPESIDVGRISLLSLPAAGAPPLPSVRLPSITLPEAGFDPVLILLPLAVVAAAAVAWYGRRVVSAFRFSRITRLVSREAAKGEAAGTVEEMFAKLLEVIGTKCRPRQAWETHREYASVLRESAKNIYMKAALAYEEAKFAGRGTEDASRVIAEAVSLLASRLECSEGREEE</sequence>
<dbReference type="Proteomes" id="UP000001037">
    <property type="component" value="Chromosome"/>
</dbReference>
<evidence type="ECO:0000256" key="2">
    <source>
        <dbReference type="SAM" id="Phobius"/>
    </source>
</evidence>
<protein>
    <recommendedName>
        <fullName evidence="5">DUF4129 domain-containing protein</fullName>
    </recommendedName>
</protein>
<dbReference type="KEGG" id="pfm:Pyrfu_1042"/>
<evidence type="ECO:0000313" key="4">
    <source>
        <dbReference type="Proteomes" id="UP000001037"/>
    </source>
</evidence>
<feature type="region of interest" description="Disordered" evidence="1">
    <location>
        <begin position="141"/>
        <end position="171"/>
    </location>
</feature>
<accession>G0EF13</accession>
<keyword evidence="4" id="KW-1185">Reference proteome</keyword>
<proteinExistence type="predicted"/>
<dbReference type="HOGENOM" id="CLU_651548_0_0_2"/>
<keyword evidence="2" id="KW-0812">Transmembrane</keyword>
<keyword evidence="2" id="KW-1133">Transmembrane helix</keyword>
<dbReference type="InParanoid" id="G0EF13"/>
<dbReference type="AlphaFoldDB" id="G0EF13"/>
<dbReference type="GeneID" id="11139518"/>
<evidence type="ECO:0000256" key="1">
    <source>
        <dbReference type="SAM" id="MobiDB-lite"/>
    </source>
</evidence>
<evidence type="ECO:0008006" key="5">
    <source>
        <dbReference type="Google" id="ProtNLM"/>
    </source>
</evidence>
<feature type="transmembrane region" description="Helical" evidence="2">
    <location>
        <begin position="291"/>
        <end position="309"/>
    </location>
</feature>
<keyword evidence="2" id="KW-0472">Membrane</keyword>
<organism evidence="3 4">
    <name type="scientific">Pyrolobus fumarii (strain DSM 11204 / 1A)</name>
    <dbReference type="NCBI Taxonomy" id="694429"/>
    <lineage>
        <taxon>Archaea</taxon>
        <taxon>Thermoproteota</taxon>
        <taxon>Thermoprotei</taxon>
        <taxon>Desulfurococcales</taxon>
        <taxon>Pyrodictiaceae</taxon>
        <taxon>Pyrolobus</taxon>
    </lineage>
</organism>